<dbReference type="SUPFAM" id="SSF50242">
    <property type="entry name" value="TIMP-like"/>
    <property type="match status" value="1"/>
</dbReference>
<reference evidence="12" key="2">
    <citation type="submission" date="2020-05" db="UniProtKB">
        <authorList>
            <consortium name="EnsemblMetazoa"/>
        </authorList>
    </citation>
    <scope>IDENTIFICATION</scope>
    <source>
        <strain evidence="12">Epiroticus2</strain>
    </source>
</reference>
<keyword evidence="3" id="KW-0964">Secreted</keyword>
<dbReference type="CDD" id="cd03577">
    <property type="entry name" value="NTR_TIMP_like"/>
    <property type="match status" value="1"/>
</dbReference>
<feature type="disulfide bond" evidence="9">
    <location>
        <begin position="39"/>
        <end position="142"/>
    </location>
</feature>
<feature type="binding site" evidence="8">
    <location>
        <position position="27"/>
    </location>
    <ligand>
        <name>Zn(2+)</name>
        <dbReference type="ChEBI" id="CHEBI:29105"/>
        <note>ligand shared with metalloproteinase partner</note>
    </ligand>
</feature>
<evidence type="ECO:0000256" key="7">
    <source>
        <dbReference type="ARBA" id="ARBA00023215"/>
    </source>
</evidence>
<dbReference type="InterPro" id="IPR001820">
    <property type="entry name" value="TIMP"/>
</dbReference>
<dbReference type="InterPro" id="IPR008993">
    <property type="entry name" value="TIMP-like_OB-fold"/>
</dbReference>
<reference evidence="13" key="1">
    <citation type="submission" date="2013-03" db="EMBL/GenBank/DDBJ databases">
        <title>The Genome Sequence of Anopheles epiroticus epiroticus2.</title>
        <authorList>
            <consortium name="The Broad Institute Genomics Platform"/>
            <person name="Neafsey D.E."/>
            <person name="Howell P."/>
            <person name="Walker B."/>
            <person name="Young S.K."/>
            <person name="Zeng Q."/>
            <person name="Gargeya S."/>
            <person name="Fitzgerald M."/>
            <person name="Haas B."/>
            <person name="Abouelleil A."/>
            <person name="Allen A.W."/>
            <person name="Alvarado L."/>
            <person name="Arachchi H.M."/>
            <person name="Berlin A.M."/>
            <person name="Chapman S.B."/>
            <person name="Gainer-Dewar J."/>
            <person name="Goldberg J."/>
            <person name="Griggs A."/>
            <person name="Gujja S."/>
            <person name="Hansen M."/>
            <person name="Howarth C."/>
            <person name="Imamovic A."/>
            <person name="Ireland A."/>
            <person name="Larimer J."/>
            <person name="McCowan C."/>
            <person name="Murphy C."/>
            <person name="Pearson M."/>
            <person name="Poon T.W."/>
            <person name="Priest M."/>
            <person name="Roberts A."/>
            <person name="Saif S."/>
            <person name="Shea T."/>
            <person name="Sisk P."/>
            <person name="Sykes S."/>
            <person name="Wortman J."/>
            <person name="Nusbaum C."/>
            <person name="Birren B."/>
        </authorList>
    </citation>
    <scope>NUCLEOTIDE SEQUENCE [LARGE SCALE GENOMIC DNA]</scope>
    <source>
        <strain evidence="13">Epiroticus2</strain>
    </source>
</reference>
<dbReference type="InterPro" id="IPR027465">
    <property type="entry name" value="TIMP_C"/>
</dbReference>
<dbReference type="GO" id="GO:0008191">
    <property type="term" value="F:metalloendopeptidase inhibitor activity"/>
    <property type="evidence" value="ECO:0007669"/>
    <property type="project" value="InterPro"/>
</dbReference>
<dbReference type="PANTHER" id="PTHR11844">
    <property type="entry name" value="METALLOPROTEASE INHIBITOR"/>
    <property type="match status" value="1"/>
</dbReference>
<comment type="subcellular location">
    <subcellularLocation>
        <location evidence="1">Secreted</location>
    </subcellularLocation>
</comment>
<evidence type="ECO:0000256" key="2">
    <source>
        <dbReference type="ARBA" id="ARBA00011027"/>
    </source>
</evidence>
<comment type="similarity">
    <text evidence="2">Belongs to the protease inhibitor I35 (TIMP) family.</text>
</comment>
<accession>A0A182PBF7</accession>
<protein>
    <recommendedName>
        <fullName evidence="11">NTR domain-containing protein</fullName>
    </recommendedName>
</protein>
<feature type="disulfide bond" evidence="9">
    <location>
        <begin position="27"/>
        <end position="95"/>
    </location>
</feature>
<dbReference type="Proteomes" id="UP000075885">
    <property type="component" value="Unassembled WGS sequence"/>
</dbReference>
<dbReference type="GO" id="GO:0046872">
    <property type="term" value="F:metal ion binding"/>
    <property type="evidence" value="ECO:0007669"/>
    <property type="project" value="UniProtKB-KW"/>
</dbReference>
<evidence type="ECO:0000256" key="3">
    <source>
        <dbReference type="ARBA" id="ARBA00022525"/>
    </source>
</evidence>
<dbReference type="PANTHER" id="PTHR11844:SF33">
    <property type="entry name" value="TISSUE INHIBITOR OF METALLOPROTEINASE"/>
    <property type="match status" value="1"/>
</dbReference>
<keyword evidence="10" id="KW-0732">Signal</keyword>
<dbReference type="Gene3D" id="2.40.50.120">
    <property type="match status" value="1"/>
</dbReference>
<feature type="signal peptide" evidence="10">
    <location>
        <begin position="1"/>
        <end position="26"/>
    </location>
</feature>
<dbReference type="EnsemblMetazoa" id="AEPI004262-RA">
    <property type="protein sequence ID" value="AEPI004262-PA"/>
    <property type="gene ID" value="AEPI004262"/>
</dbReference>
<keyword evidence="6 9" id="KW-1015">Disulfide bond</keyword>
<evidence type="ECO:0000256" key="6">
    <source>
        <dbReference type="ARBA" id="ARBA00023157"/>
    </source>
</evidence>
<evidence type="ECO:0000256" key="4">
    <source>
        <dbReference type="ARBA" id="ARBA00022608"/>
    </source>
</evidence>
<feature type="domain" description="NTR" evidence="11">
    <location>
        <begin position="27"/>
        <end position="142"/>
    </location>
</feature>
<feature type="disulfide bond" evidence="9">
    <location>
        <begin position="29"/>
        <end position="117"/>
    </location>
</feature>
<dbReference type="Gene3D" id="3.90.370.10">
    <property type="entry name" value="Tissue inhibitor of metalloproteinase-1. Chain B, domain 1"/>
    <property type="match status" value="1"/>
</dbReference>
<dbReference type="InterPro" id="IPR001134">
    <property type="entry name" value="Netrin_domain"/>
</dbReference>
<proteinExistence type="inferred from homology"/>
<evidence type="ECO:0000259" key="11">
    <source>
        <dbReference type="PROSITE" id="PS50189"/>
    </source>
</evidence>
<evidence type="ECO:0000256" key="8">
    <source>
        <dbReference type="PIRSR" id="PIRSR601820-1"/>
    </source>
</evidence>
<dbReference type="GO" id="GO:0031012">
    <property type="term" value="C:extracellular matrix"/>
    <property type="evidence" value="ECO:0007669"/>
    <property type="project" value="TreeGrafter"/>
</dbReference>
<dbReference type="SMART" id="SM00206">
    <property type="entry name" value="NTR"/>
    <property type="match status" value="1"/>
</dbReference>
<feature type="disulfide bond" evidence="9">
    <location>
        <begin position="144"/>
        <end position="190"/>
    </location>
</feature>
<feature type="chain" id="PRO_5008131170" description="NTR domain-containing protein" evidence="10">
    <location>
        <begin position="27"/>
        <end position="208"/>
    </location>
</feature>
<sequence length="208" mass="23241">MKTKRLLPLILTMLGLTMVMLPTAETCSCEMVHPQTAFCNSDYVIVAQVLRKTASKYPHTDAYKIAIKKEYKMTDEARKLLSDGKLYTSSFDASCGIKLEPSKLYAIAADTEHVGLCDYIEPYAELSLVEKRGLAGVYRKGCKCRISFQQGKRQGNCNWLPFSQKGECERSYGSCVPVGVVKPDGVPIKCHWRRSPRFGQCMAKHGGK</sequence>
<dbReference type="GO" id="GO:0002020">
    <property type="term" value="F:protease binding"/>
    <property type="evidence" value="ECO:0007669"/>
    <property type="project" value="TreeGrafter"/>
</dbReference>
<dbReference type="PROSITE" id="PS50189">
    <property type="entry name" value="NTR"/>
    <property type="match status" value="1"/>
</dbReference>
<dbReference type="GO" id="GO:0051045">
    <property type="term" value="P:negative regulation of membrane protein ectodomain proteolysis"/>
    <property type="evidence" value="ECO:0007669"/>
    <property type="project" value="TreeGrafter"/>
</dbReference>
<keyword evidence="8" id="KW-0862">Zinc</keyword>
<dbReference type="AlphaFoldDB" id="A0A182PBF7"/>
<keyword evidence="4" id="KW-0483">Metalloprotease inhibitor</keyword>
<dbReference type="VEuPathDB" id="VectorBase:AEPI004262"/>
<dbReference type="Pfam" id="PF00965">
    <property type="entry name" value="TIMP"/>
    <property type="match status" value="1"/>
</dbReference>
<evidence type="ECO:0000256" key="1">
    <source>
        <dbReference type="ARBA" id="ARBA00004613"/>
    </source>
</evidence>
<evidence type="ECO:0000256" key="5">
    <source>
        <dbReference type="ARBA" id="ARBA00022690"/>
    </source>
</evidence>
<evidence type="ECO:0000256" key="9">
    <source>
        <dbReference type="PIRSR" id="PIRSR601820-3"/>
    </source>
</evidence>
<keyword evidence="8" id="KW-0479">Metal-binding</keyword>
<evidence type="ECO:0000313" key="12">
    <source>
        <dbReference type="EnsemblMetazoa" id="AEPI004262-PA"/>
    </source>
</evidence>
<organism evidence="12 13">
    <name type="scientific">Anopheles epiroticus</name>
    <dbReference type="NCBI Taxonomy" id="199890"/>
    <lineage>
        <taxon>Eukaryota</taxon>
        <taxon>Metazoa</taxon>
        <taxon>Ecdysozoa</taxon>
        <taxon>Arthropoda</taxon>
        <taxon>Hexapoda</taxon>
        <taxon>Insecta</taxon>
        <taxon>Pterygota</taxon>
        <taxon>Neoptera</taxon>
        <taxon>Endopterygota</taxon>
        <taxon>Diptera</taxon>
        <taxon>Nematocera</taxon>
        <taxon>Culicoidea</taxon>
        <taxon>Culicidae</taxon>
        <taxon>Anophelinae</taxon>
        <taxon>Anopheles</taxon>
    </lineage>
</organism>
<dbReference type="GO" id="GO:0005615">
    <property type="term" value="C:extracellular space"/>
    <property type="evidence" value="ECO:0007669"/>
    <property type="project" value="TreeGrafter"/>
</dbReference>
<keyword evidence="13" id="KW-1185">Reference proteome</keyword>
<evidence type="ECO:0000313" key="13">
    <source>
        <dbReference type="Proteomes" id="UP000075885"/>
    </source>
</evidence>
<keyword evidence="7" id="KW-0481">Metalloenzyme inhibitor</keyword>
<name>A0A182PBF7_9DIPT</name>
<keyword evidence="5" id="KW-0646">Protease inhibitor</keyword>
<evidence type="ECO:0000256" key="10">
    <source>
        <dbReference type="SAM" id="SignalP"/>
    </source>
</evidence>
<dbReference type="STRING" id="199890.A0A182PBF7"/>